<keyword evidence="1 8" id="KW-0645">Protease</keyword>
<evidence type="ECO:0000256" key="10">
    <source>
        <dbReference type="SAM" id="Coils"/>
    </source>
</evidence>
<comment type="function">
    <text evidence="8">Functions as both a chaperone and a metalloprotease. Maintains the integrity of the outer membrane by promoting either the assembly or the elimination of outer membrane proteins, depending on their folding state.</text>
</comment>
<keyword evidence="5 8" id="KW-0378">Hydrolase</keyword>
<feature type="binding site" evidence="8">
    <location>
        <position position="87"/>
    </location>
    <ligand>
        <name>Zn(2+)</name>
        <dbReference type="ChEBI" id="CHEBI:29105"/>
        <note>catalytic</note>
    </ligand>
</feature>
<evidence type="ECO:0000256" key="7">
    <source>
        <dbReference type="ARBA" id="ARBA00023049"/>
    </source>
</evidence>
<evidence type="ECO:0000256" key="5">
    <source>
        <dbReference type="ARBA" id="ARBA00022801"/>
    </source>
</evidence>
<dbReference type="PANTHER" id="PTHR22726">
    <property type="entry name" value="METALLOENDOPEPTIDASE OMA1"/>
    <property type="match status" value="1"/>
</dbReference>
<comment type="caution">
    <text evidence="12">The sequence shown here is derived from an EMBL/GenBank/DDBJ whole genome shotgun (WGS) entry which is preliminary data.</text>
</comment>
<evidence type="ECO:0000313" key="12">
    <source>
        <dbReference type="EMBL" id="RJG49126.1"/>
    </source>
</evidence>
<dbReference type="HAMAP" id="MF_00997">
    <property type="entry name" value="Protease_BepA"/>
    <property type="match status" value="1"/>
</dbReference>
<evidence type="ECO:0000256" key="8">
    <source>
        <dbReference type="HAMAP-Rule" id="MF_00997"/>
    </source>
</evidence>
<keyword evidence="10" id="KW-0175">Coiled coil</keyword>
<feature type="domain" description="Peptidase M48" evidence="11">
    <location>
        <begin position="22"/>
        <end position="209"/>
    </location>
</feature>
<dbReference type="InterPro" id="IPR001915">
    <property type="entry name" value="Peptidase_M48"/>
</dbReference>
<dbReference type="Proteomes" id="UP000283255">
    <property type="component" value="Unassembled WGS sequence"/>
</dbReference>
<dbReference type="GO" id="GO:0016020">
    <property type="term" value="C:membrane"/>
    <property type="evidence" value="ECO:0007669"/>
    <property type="project" value="InterPro"/>
</dbReference>
<dbReference type="EC" id="3.4.-.-" evidence="8"/>
<organism evidence="12 13">
    <name type="scientific">Motilimonas pumila</name>
    <dbReference type="NCBI Taxonomy" id="2303987"/>
    <lineage>
        <taxon>Bacteria</taxon>
        <taxon>Pseudomonadati</taxon>
        <taxon>Pseudomonadota</taxon>
        <taxon>Gammaproteobacteria</taxon>
        <taxon>Alteromonadales</taxon>
        <taxon>Alteromonadales genera incertae sedis</taxon>
        <taxon>Motilimonas</taxon>
    </lineage>
</organism>
<dbReference type="OrthoDB" id="9810445at2"/>
<keyword evidence="13" id="KW-1185">Reference proteome</keyword>
<dbReference type="InterPro" id="IPR011990">
    <property type="entry name" value="TPR-like_helical_dom_sf"/>
</dbReference>
<evidence type="ECO:0000256" key="4">
    <source>
        <dbReference type="ARBA" id="ARBA00022764"/>
    </source>
</evidence>
<dbReference type="InterPro" id="IPR030873">
    <property type="entry name" value="Protease_BepA"/>
</dbReference>
<feature type="binding site" evidence="8">
    <location>
        <position position="152"/>
    </location>
    <ligand>
        <name>Zn(2+)</name>
        <dbReference type="ChEBI" id="CHEBI:29105"/>
        <note>catalytic</note>
    </ligand>
</feature>
<keyword evidence="6 8" id="KW-0862">Zinc</keyword>
<keyword evidence="3 8" id="KW-0732">Signal</keyword>
<keyword evidence="7 8" id="KW-0482">Metalloprotease</keyword>
<evidence type="ECO:0000259" key="11">
    <source>
        <dbReference type="Pfam" id="PF01435"/>
    </source>
</evidence>
<dbReference type="SUPFAM" id="SSF48452">
    <property type="entry name" value="TPR-like"/>
    <property type="match status" value="1"/>
</dbReference>
<dbReference type="InterPro" id="IPR051156">
    <property type="entry name" value="Mito/Outer_Membr_Metalloprot"/>
</dbReference>
<dbReference type="Gene3D" id="3.30.2010.10">
    <property type="entry name" value="Metalloproteases ('zincins'), catalytic domain"/>
    <property type="match status" value="1"/>
</dbReference>
<dbReference type="GO" id="GO:0051603">
    <property type="term" value="P:proteolysis involved in protein catabolic process"/>
    <property type="evidence" value="ECO:0007669"/>
    <property type="project" value="TreeGrafter"/>
</dbReference>
<proteinExistence type="inferred from homology"/>
<dbReference type="Pfam" id="PF01435">
    <property type="entry name" value="Peptidase_M48"/>
    <property type="match status" value="1"/>
</dbReference>
<evidence type="ECO:0000313" key="13">
    <source>
        <dbReference type="Proteomes" id="UP000283255"/>
    </source>
</evidence>
<dbReference type="GO" id="GO:0042597">
    <property type="term" value="C:periplasmic space"/>
    <property type="evidence" value="ECO:0007669"/>
    <property type="project" value="UniProtKB-SubCell"/>
</dbReference>
<feature type="binding site" evidence="8">
    <location>
        <position position="91"/>
    </location>
    <ligand>
        <name>Zn(2+)</name>
        <dbReference type="ChEBI" id="CHEBI:29105"/>
        <note>catalytic</note>
    </ligand>
</feature>
<name>A0A418YH02_9GAMM</name>
<dbReference type="GO" id="GO:0008270">
    <property type="term" value="F:zinc ion binding"/>
    <property type="evidence" value="ECO:0007669"/>
    <property type="project" value="UniProtKB-UniRule"/>
</dbReference>
<protein>
    <recommendedName>
        <fullName evidence="8">Putative beta-barrel assembly-enhancing protease</fullName>
        <ecNumber evidence="8">3.4.-.-</ecNumber>
    </recommendedName>
</protein>
<dbReference type="Pfam" id="PF14559">
    <property type="entry name" value="TPR_19"/>
    <property type="match status" value="1"/>
</dbReference>
<evidence type="ECO:0000256" key="1">
    <source>
        <dbReference type="ARBA" id="ARBA00022670"/>
    </source>
</evidence>
<comment type="similarity">
    <text evidence="8">Belongs to the peptidase M48 family. BepA subfamily.</text>
</comment>
<dbReference type="PANTHER" id="PTHR22726:SF1">
    <property type="entry name" value="METALLOENDOPEPTIDASE OMA1, MITOCHONDRIAL"/>
    <property type="match status" value="1"/>
</dbReference>
<keyword evidence="2 8" id="KW-0479">Metal-binding</keyword>
<dbReference type="EMBL" id="QZCH01000005">
    <property type="protein sequence ID" value="RJG49126.1"/>
    <property type="molecule type" value="Genomic_DNA"/>
</dbReference>
<evidence type="ECO:0000256" key="2">
    <source>
        <dbReference type="ARBA" id="ARBA00022723"/>
    </source>
</evidence>
<sequence>MQYGKAFSVMARGGLPVLDDPLLNNYVIDLGQKLVANADSVRFPFNFFIIQNNDINAAAFFGGYIKIHTGLFLYADNESQLASVVAHEIAHVTQRHLARIMESQARNNPANMAALAGALLLTLVSPEAGLAALQTTLALNLQSNINFTRTHEFEADRLGIQTMQRSGFDTREMGNFFGKLAAKYRYVSTPPQMLLTHPLPDTRVTESRARAAQYKPRNVPPSLPFQLSKARIEVRYSNMSAEASHSFFSNQLKNKSYALKEAALYGQALALMEQQKYSQADVIIDQLLAADSRNLFYVDVKTDLDIYQKRHQQAVNRLQGFYKQQPKNQVVAINLINAAMEAGDYDLAHKVLSPFLREYPNHALAWSMAIKVYQARGQLGKAYHARAEYLALHGDFKKAISELQIAIAETDAKLERARLEAKVEQYKTSQASLDALRS</sequence>
<gene>
    <name evidence="12" type="ORF">D1Z90_06920</name>
</gene>
<accession>A0A418YH02</accession>
<reference evidence="12 13" key="1">
    <citation type="submission" date="2018-09" db="EMBL/GenBank/DDBJ databases">
        <authorList>
            <person name="Wang F."/>
        </authorList>
    </citation>
    <scope>NUCLEOTIDE SEQUENCE [LARGE SCALE GENOMIC DNA]</scope>
    <source>
        <strain evidence="12 13">PLHSC7-2</strain>
    </source>
</reference>
<dbReference type="GO" id="GO:0004222">
    <property type="term" value="F:metalloendopeptidase activity"/>
    <property type="evidence" value="ECO:0007669"/>
    <property type="project" value="InterPro"/>
</dbReference>
<evidence type="ECO:0000256" key="6">
    <source>
        <dbReference type="ARBA" id="ARBA00022833"/>
    </source>
</evidence>
<dbReference type="AlphaFoldDB" id="A0A418YH02"/>
<comment type="cofactor">
    <cofactor evidence="8 9">
        <name>Zn(2+)</name>
        <dbReference type="ChEBI" id="CHEBI:29105"/>
    </cofactor>
    <text evidence="8 9">Binds 1 zinc ion per subunit.</text>
</comment>
<feature type="active site" description="Proton donor" evidence="8">
    <location>
        <position position="156"/>
    </location>
</feature>
<dbReference type="Gene3D" id="1.25.40.10">
    <property type="entry name" value="Tetratricopeptide repeat domain"/>
    <property type="match status" value="1"/>
</dbReference>
<keyword evidence="4 8" id="KW-0574">Periplasm</keyword>
<evidence type="ECO:0000256" key="3">
    <source>
        <dbReference type="ARBA" id="ARBA00022729"/>
    </source>
</evidence>
<evidence type="ECO:0000256" key="9">
    <source>
        <dbReference type="RuleBase" id="RU003983"/>
    </source>
</evidence>
<feature type="coiled-coil region" evidence="10">
    <location>
        <begin position="400"/>
        <end position="429"/>
    </location>
</feature>
<feature type="active site" evidence="8">
    <location>
        <position position="88"/>
    </location>
</feature>
<reference evidence="12 13" key="2">
    <citation type="submission" date="2019-01" db="EMBL/GenBank/DDBJ databases">
        <title>Motilimonas pumilus sp. nov., isolated from the gut of sea cucumber (Apostichopus japonicus).</title>
        <authorList>
            <person name="Wang F.-Q."/>
            <person name="Ren L.-H."/>
            <person name="Lin Y.-W."/>
            <person name="Sun G.-H."/>
            <person name="Du Z.-J."/>
            <person name="Zhao J.-X."/>
            <person name="Liu X.-J."/>
            <person name="Liu L.-J."/>
        </authorList>
    </citation>
    <scope>NUCLEOTIDE SEQUENCE [LARGE SCALE GENOMIC DNA]</scope>
    <source>
        <strain evidence="12 13">PLHSC7-2</strain>
    </source>
</reference>
<comment type="subcellular location">
    <subcellularLocation>
        <location evidence="8">Periplasm</location>
    </subcellularLocation>
</comment>